<feature type="repeat" description="WD" evidence="3">
    <location>
        <begin position="864"/>
        <end position="905"/>
    </location>
</feature>
<dbReference type="InterPro" id="IPR019775">
    <property type="entry name" value="WD40_repeat_CS"/>
</dbReference>
<dbReference type="InterPro" id="IPR020472">
    <property type="entry name" value="WD40_PAC1"/>
</dbReference>
<feature type="repeat" description="WD" evidence="3">
    <location>
        <begin position="728"/>
        <end position="761"/>
    </location>
</feature>
<feature type="repeat" description="WD" evidence="3">
    <location>
        <begin position="1175"/>
        <end position="1216"/>
    </location>
</feature>
<sequence>MDTHPDSENPRVQFAARFALLYELAGRPVLKRLADRANSTIVTTDTRRTSFVSAQRLSDWRSGKNVPARFDGLAAALRVLVAAARTRAPEPPVDGLYSLHRWQALWERAQRSNPIASAPTTAATPPPEVAGEIPSPYRGLAAFGPDDSALFFGRGRATAALLAKVLDDTDELAMTFVVGASGAGKSSLLHAGLLPALAPERSAIELSPGRDPLAALDAALESRPGGPCILVVDRFEELFTQCGDETARDSFVERLVALARDRRYRGERVDAVVAAVRADFYEHCLRIPDLARCLEHHQMVLGAMTRDEIALAVTGPATLVGVDVEPGLVDVVVRDLGVGSGAGTASQGHIGALPLLGHAMLATWNARTGRTLTVAAYESVGGVRGAVARTAEEMWSTLTAPQRDAARQMLLNLVTVSEDGRDTRRRQSRDRLLDVFSDTGAATTALGALTASRLVTGDAAGVELTHEAVFEAWPRFAEWLDEDRAYAVLRQRLDRDAEEWLLSGRDPSLLYRGPRLDSATTWVSDGSGNVGAAAREFVEAARAQDRATRRWKGGMVAALVIVTVVATVLAITGQIQRAASDRQRDDAQFAEVLAQAARAQNSDPSLSAQLSMAGADMRPDDATAHALVLAGQNAPLARPLTGHDGAVYDTAVAPSGIVATASYDRSIRLWDPVSGRSVGVPLTGHTSWVTSVAFSPDGTLLASGSGDGTLRLWDVADPERPKPIGGPVTGHTGAVYMVAFSPDGRTVATAGDDSTARLWDVGNPLAVVPLGTLAGHTAPVRSVAISPDGRTVATGSDDGTALLWRIGSGRPVPWGPPLRARSDSVHSVAFSPDGRLLATGSDDHSARIWRVEDPSAPTPGSTPLIGHEGAIWSVSFSPDGQSLVSASWDGTARVWGLTDPDRPTDLGGPLVGSSGGLTTADFTRDGSAVITGGQDGVVRVWTLSAAVLAGHTRRVATPAVDGTGSVMATGSLDGTVLVWDIGDGRTPTVRQRFRSLDGLGIENIALAADGATLATSSIGGGRVQLWDLAAAAPEPLGPPLELAARYTHELAFSPDGGLLATAADDLSVQLWRVQDRTRPTRVGSPLTGAAGWVNAVAFSPDGSTLAAGSSDKTVRLWDVSNPDMASPSGVPLEGHDGAVNSVAFAPDGRTVASGGDDRTVRLWSLDDPAGNERILHGHTSTVRSVAFSPDGRTLASGSDDQTVRIWDVDGSEHAVDGRSIVPNGTVRWRVVFDPASDRLFAAGEGGAVRSLELDSDRVADRMCAATDGTLTEEQWSQVLPNLPYRPPCD</sequence>
<accession>A0ABW4P2K5</accession>
<evidence type="ECO:0000313" key="6">
    <source>
        <dbReference type="Proteomes" id="UP001597286"/>
    </source>
</evidence>
<dbReference type="Pfam" id="PF20703">
    <property type="entry name" value="nSTAND1"/>
    <property type="match status" value="1"/>
</dbReference>
<evidence type="ECO:0000259" key="4">
    <source>
        <dbReference type="Pfam" id="PF20703"/>
    </source>
</evidence>
<evidence type="ECO:0000256" key="2">
    <source>
        <dbReference type="ARBA" id="ARBA00022737"/>
    </source>
</evidence>
<name>A0ABW4P2K5_9NOCA</name>
<feature type="repeat" description="WD" evidence="3">
    <location>
        <begin position="640"/>
        <end position="680"/>
    </location>
</feature>
<dbReference type="PROSITE" id="PS00678">
    <property type="entry name" value="WD_REPEATS_1"/>
    <property type="match status" value="5"/>
</dbReference>
<dbReference type="Gene3D" id="2.130.10.10">
    <property type="entry name" value="YVTN repeat-like/Quinoprotein amine dehydrogenase"/>
    <property type="match status" value="6"/>
</dbReference>
<dbReference type="InterPro" id="IPR001680">
    <property type="entry name" value="WD40_rpt"/>
</dbReference>
<comment type="caution">
    <text evidence="5">The sequence shown here is derived from an EMBL/GenBank/DDBJ whole genome shotgun (WGS) entry which is preliminary data.</text>
</comment>
<dbReference type="SMART" id="SM00320">
    <property type="entry name" value="WD40"/>
    <property type="match status" value="13"/>
</dbReference>
<dbReference type="SUPFAM" id="SSF50978">
    <property type="entry name" value="WD40 repeat-like"/>
    <property type="match status" value="2"/>
</dbReference>
<proteinExistence type="predicted"/>
<feature type="repeat" description="WD" evidence="3">
    <location>
        <begin position="773"/>
        <end position="814"/>
    </location>
</feature>
<feature type="domain" description="Novel STAND NTPase 1" evidence="4">
    <location>
        <begin position="136"/>
        <end position="507"/>
    </location>
</feature>
<evidence type="ECO:0000256" key="3">
    <source>
        <dbReference type="PROSITE-ProRule" id="PRU00221"/>
    </source>
</evidence>
<dbReference type="PANTHER" id="PTHR22847:SF637">
    <property type="entry name" value="WD REPEAT DOMAIN 5B"/>
    <property type="match status" value="1"/>
</dbReference>
<feature type="repeat" description="WD" evidence="3">
    <location>
        <begin position="948"/>
        <end position="989"/>
    </location>
</feature>
<dbReference type="PANTHER" id="PTHR22847">
    <property type="entry name" value="WD40 REPEAT PROTEIN"/>
    <property type="match status" value="1"/>
</dbReference>
<dbReference type="PROSITE" id="PS50082">
    <property type="entry name" value="WD_REPEATS_2"/>
    <property type="match status" value="12"/>
</dbReference>
<organism evidence="5 6">
    <name type="scientific">Rhodococcus gannanensis</name>
    <dbReference type="NCBI Taxonomy" id="1960308"/>
    <lineage>
        <taxon>Bacteria</taxon>
        <taxon>Bacillati</taxon>
        <taxon>Actinomycetota</taxon>
        <taxon>Actinomycetes</taxon>
        <taxon>Mycobacteriales</taxon>
        <taxon>Nocardiaceae</taxon>
        <taxon>Rhodococcus</taxon>
    </lineage>
</organism>
<feature type="repeat" description="WD" evidence="3">
    <location>
        <begin position="910"/>
        <end position="944"/>
    </location>
</feature>
<dbReference type="EMBL" id="JBHUFB010000009">
    <property type="protein sequence ID" value="MFD1812678.1"/>
    <property type="molecule type" value="Genomic_DNA"/>
</dbReference>
<gene>
    <name evidence="5" type="ORF">ACFSJG_10665</name>
</gene>
<dbReference type="Pfam" id="PF00400">
    <property type="entry name" value="WD40"/>
    <property type="match status" value="12"/>
</dbReference>
<dbReference type="PROSITE" id="PS50294">
    <property type="entry name" value="WD_REPEATS_REGION"/>
    <property type="match status" value="11"/>
</dbReference>
<reference evidence="6" key="1">
    <citation type="journal article" date="2019" name="Int. J. Syst. Evol. Microbiol.">
        <title>The Global Catalogue of Microorganisms (GCM) 10K type strain sequencing project: providing services to taxonomists for standard genome sequencing and annotation.</title>
        <authorList>
            <consortium name="The Broad Institute Genomics Platform"/>
            <consortium name="The Broad Institute Genome Sequencing Center for Infectious Disease"/>
            <person name="Wu L."/>
            <person name="Ma J."/>
        </authorList>
    </citation>
    <scope>NUCLEOTIDE SEQUENCE [LARGE SCALE GENOMIC DNA]</scope>
    <source>
        <strain evidence="6">DT72</strain>
    </source>
</reference>
<dbReference type="RefSeq" id="WP_378485176.1">
    <property type="nucleotide sequence ID" value="NZ_JBHUFB010000009.1"/>
</dbReference>
<feature type="repeat" description="WD" evidence="3">
    <location>
        <begin position="1086"/>
        <end position="1127"/>
    </location>
</feature>
<evidence type="ECO:0000256" key="1">
    <source>
        <dbReference type="ARBA" id="ARBA00022574"/>
    </source>
</evidence>
<keyword evidence="6" id="KW-1185">Reference proteome</keyword>
<dbReference type="Proteomes" id="UP001597286">
    <property type="component" value="Unassembled WGS sequence"/>
</dbReference>
<feature type="repeat" description="WD" evidence="3">
    <location>
        <begin position="1050"/>
        <end position="1081"/>
    </location>
</feature>
<dbReference type="InterPro" id="IPR049052">
    <property type="entry name" value="nSTAND1"/>
</dbReference>
<dbReference type="PRINTS" id="PR00320">
    <property type="entry name" value="GPROTEINBRPT"/>
</dbReference>
<dbReference type="InterPro" id="IPR027417">
    <property type="entry name" value="P-loop_NTPase"/>
</dbReference>
<dbReference type="InterPro" id="IPR036322">
    <property type="entry name" value="WD40_repeat_dom_sf"/>
</dbReference>
<keyword evidence="2" id="KW-0677">Repeat</keyword>
<feature type="repeat" description="WD" evidence="3">
    <location>
        <begin position="682"/>
        <end position="723"/>
    </location>
</feature>
<dbReference type="CDD" id="cd00200">
    <property type="entry name" value="WD40"/>
    <property type="match status" value="2"/>
</dbReference>
<evidence type="ECO:0000313" key="5">
    <source>
        <dbReference type="EMBL" id="MFD1812678.1"/>
    </source>
</evidence>
<protein>
    <recommendedName>
        <fullName evidence="4">Novel STAND NTPase 1 domain-containing protein</fullName>
    </recommendedName>
</protein>
<feature type="repeat" description="WD" evidence="3">
    <location>
        <begin position="1132"/>
        <end position="1166"/>
    </location>
</feature>
<keyword evidence="1 3" id="KW-0853">WD repeat</keyword>
<dbReference type="InterPro" id="IPR015943">
    <property type="entry name" value="WD40/YVTN_repeat-like_dom_sf"/>
</dbReference>
<feature type="repeat" description="WD" evidence="3">
    <location>
        <begin position="818"/>
        <end position="859"/>
    </location>
</feature>
<dbReference type="SUPFAM" id="SSF52540">
    <property type="entry name" value="P-loop containing nucleoside triphosphate hydrolases"/>
    <property type="match status" value="1"/>
</dbReference>